<protein>
    <recommendedName>
        <fullName evidence="5">Ig-like domain-containing protein</fullName>
    </recommendedName>
</protein>
<dbReference type="PANTHER" id="PTHR11481">
    <property type="entry name" value="IMMUNOGLOBULIN FC RECEPTOR"/>
    <property type="match status" value="1"/>
</dbReference>
<evidence type="ECO:0000259" key="5">
    <source>
        <dbReference type="PROSITE" id="PS50835"/>
    </source>
</evidence>
<dbReference type="AlphaFoldDB" id="A0AAZ1XWL2"/>
<evidence type="ECO:0000256" key="3">
    <source>
        <dbReference type="SAM" id="Phobius"/>
    </source>
</evidence>
<proteinExistence type="predicted"/>
<dbReference type="SMART" id="SM00409">
    <property type="entry name" value="IG"/>
    <property type="match status" value="2"/>
</dbReference>
<dbReference type="Pfam" id="PF13927">
    <property type="entry name" value="Ig_3"/>
    <property type="match status" value="1"/>
</dbReference>
<keyword evidence="3" id="KW-0812">Transmembrane</keyword>
<feature type="signal peptide" evidence="4">
    <location>
        <begin position="1"/>
        <end position="24"/>
    </location>
</feature>
<keyword evidence="7" id="KW-1185">Reference proteome</keyword>
<dbReference type="GO" id="GO:0004888">
    <property type="term" value="F:transmembrane signaling receptor activity"/>
    <property type="evidence" value="ECO:0007669"/>
    <property type="project" value="TreeGrafter"/>
</dbReference>
<dbReference type="Gene3D" id="2.60.40.10">
    <property type="entry name" value="Immunoglobulins"/>
    <property type="match status" value="2"/>
</dbReference>
<dbReference type="GO" id="GO:0007166">
    <property type="term" value="P:cell surface receptor signaling pathway"/>
    <property type="evidence" value="ECO:0007669"/>
    <property type="project" value="TreeGrafter"/>
</dbReference>
<keyword evidence="3" id="KW-0472">Membrane</keyword>
<organism evidence="6 7">
    <name type="scientific">Oreochromis aureus</name>
    <name type="common">Israeli tilapia</name>
    <name type="synonym">Chromis aureus</name>
    <dbReference type="NCBI Taxonomy" id="47969"/>
    <lineage>
        <taxon>Eukaryota</taxon>
        <taxon>Metazoa</taxon>
        <taxon>Chordata</taxon>
        <taxon>Craniata</taxon>
        <taxon>Vertebrata</taxon>
        <taxon>Euteleostomi</taxon>
        <taxon>Actinopterygii</taxon>
        <taxon>Neopterygii</taxon>
        <taxon>Teleostei</taxon>
        <taxon>Neoteleostei</taxon>
        <taxon>Acanthomorphata</taxon>
        <taxon>Ovalentaria</taxon>
        <taxon>Cichlomorphae</taxon>
        <taxon>Cichliformes</taxon>
        <taxon>Cichlidae</taxon>
        <taxon>African cichlids</taxon>
        <taxon>Pseudocrenilabrinae</taxon>
        <taxon>Oreochromini</taxon>
        <taxon>Oreochromis</taxon>
    </lineage>
</organism>
<dbReference type="InterPro" id="IPR036179">
    <property type="entry name" value="Ig-like_dom_sf"/>
</dbReference>
<feature type="domain" description="Ig-like" evidence="5">
    <location>
        <begin position="112"/>
        <end position="192"/>
    </location>
</feature>
<evidence type="ECO:0000256" key="4">
    <source>
        <dbReference type="SAM" id="SignalP"/>
    </source>
</evidence>
<dbReference type="GO" id="GO:0006955">
    <property type="term" value="P:immune response"/>
    <property type="evidence" value="ECO:0007669"/>
    <property type="project" value="TreeGrafter"/>
</dbReference>
<dbReference type="InterPro" id="IPR007110">
    <property type="entry name" value="Ig-like_dom"/>
</dbReference>
<reference evidence="6" key="3">
    <citation type="submission" date="2025-09" db="UniProtKB">
        <authorList>
            <consortium name="Ensembl"/>
        </authorList>
    </citation>
    <scope>IDENTIFICATION</scope>
</reference>
<dbReference type="InterPro" id="IPR003599">
    <property type="entry name" value="Ig_sub"/>
</dbReference>
<gene>
    <name evidence="6" type="primary">LOC120439299</name>
</gene>
<accession>A0AAZ1XWL2</accession>
<evidence type="ECO:0000256" key="2">
    <source>
        <dbReference type="ARBA" id="ARBA00023157"/>
    </source>
</evidence>
<keyword evidence="3" id="KW-1133">Transmembrane helix</keyword>
<dbReference type="Ensembl" id="ENSOABT00000084609.1">
    <property type="protein sequence ID" value="ENSOABP00000072014.1"/>
    <property type="gene ID" value="ENSOABG00000039643.1"/>
</dbReference>
<sequence>MKVTAVCFTMLLLVFLLLATSVENRDAVFLIVPKRLQFFELESVFFHCEGLDAASQLKGIRNTEAFISACDESSPTLLCAIHRVYATDSGEYWCETAAGEKSISVNITITRGSVVLESPVVPVEEGNNVTLRCRNKTKTSNLTADFYKDGFLIGNSYTGEMSIHKVSRSDEGLYKCKISDTGESPESLLTVTALYRETCSSSCSAIHVFLMLRTVFTIVMVFLLLLLLGLLHF</sequence>
<reference evidence="6" key="2">
    <citation type="submission" date="2025-08" db="UniProtKB">
        <authorList>
            <consortium name="Ensembl"/>
        </authorList>
    </citation>
    <scope>IDENTIFICATION</scope>
</reference>
<dbReference type="PANTHER" id="PTHR11481:SF64">
    <property type="entry name" value="FC RECEPTOR-LIKE PROTEIN 4"/>
    <property type="match status" value="1"/>
</dbReference>
<keyword evidence="1 4" id="KW-0732">Signal</keyword>
<feature type="transmembrane region" description="Helical" evidence="3">
    <location>
        <begin position="206"/>
        <end position="231"/>
    </location>
</feature>
<reference evidence="7" key="1">
    <citation type="submission" date="2020-03" db="EMBL/GenBank/DDBJ databases">
        <title>Evolution of repeat sequences and sex chromosomes of tilapia species revealed by chromosome-level genomes.</title>
        <authorList>
            <person name="Xu L."/>
            <person name="Tao W."/>
            <person name="Wang D."/>
            <person name="Zhou Q."/>
        </authorList>
    </citation>
    <scope>NUCLEOTIDE SEQUENCE [LARGE SCALE GENOMIC DNA]</scope>
    <source>
        <strain evidence="7">Israel</strain>
    </source>
</reference>
<keyword evidence="2" id="KW-1015">Disulfide bond</keyword>
<dbReference type="Proteomes" id="UP000472276">
    <property type="component" value="Unassembled WGS sequence"/>
</dbReference>
<evidence type="ECO:0000313" key="6">
    <source>
        <dbReference type="Ensembl" id="ENSOABP00000072014.1"/>
    </source>
</evidence>
<dbReference type="InterPro" id="IPR013783">
    <property type="entry name" value="Ig-like_fold"/>
</dbReference>
<dbReference type="InterPro" id="IPR050488">
    <property type="entry name" value="Ig_Fc_receptor"/>
</dbReference>
<feature type="chain" id="PRO_5044308350" description="Ig-like domain-containing protein" evidence="4">
    <location>
        <begin position="25"/>
        <end position="233"/>
    </location>
</feature>
<dbReference type="GO" id="GO:0009897">
    <property type="term" value="C:external side of plasma membrane"/>
    <property type="evidence" value="ECO:0007669"/>
    <property type="project" value="TreeGrafter"/>
</dbReference>
<dbReference type="PROSITE" id="PS50835">
    <property type="entry name" value="IG_LIKE"/>
    <property type="match status" value="1"/>
</dbReference>
<dbReference type="SUPFAM" id="SSF48726">
    <property type="entry name" value="Immunoglobulin"/>
    <property type="match status" value="1"/>
</dbReference>
<evidence type="ECO:0000313" key="7">
    <source>
        <dbReference type="Proteomes" id="UP000472276"/>
    </source>
</evidence>
<evidence type="ECO:0000256" key="1">
    <source>
        <dbReference type="ARBA" id="ARBA00022729"/>
    </source>
</evidence>
<name>A0AAZ1XWL2_OREAU</name>